<evidence type="ECO:0000256" key="1">
    <source>
        <dbReference type="ARBA" id="ARBA00022845"/>
    </source>
</evidence>
<dbReference type="GO" id="GO:0003743">
    <property type="term" value="F:translation initiation factor activity"/>
    <property type="evidence" value="ECO:0007669"/>
    <property type="project" value="InterPro"/>
</dbReference>
<dbReference type="Proteomes" id="UP000316199">
    <property type="component" value="Unassembled WGS sequence"/>
</dbReference>
<dbReference type="AlphaFoldDB" id="A0A520S1A0"/>
<dbReference type="Pfam" id="PF01253">
    <property type="entry name" value="SUI1"/>
    <property type="match status" value="1"/>
</dbReference>
<dbReference type="Gene3D" id="3.30.780.10">
    <property type="entry name" value="SUI1-like domain"/>
    <property type="match status" value="1"/>
</dbReference>
<keyword evidence="1" id="KW-0810">Translation regulation</keyword>
<keyword evidence="2" id="KW-0648">Protein biosynthesis</keyword>
<accession>A0A520S1A0</accession>
<dbReference type="PIRSF" id="PIRSF037511">
    <property type="entry name" value="Transl_init_SUI1_pro"/>
    <property type="match status" value="1"/>
</dbReference>
<dbReference type="SUPFAM" id="SSF55159">
    <property type="entry name" value="eIF1-like"/>
    <property type="match status" value="1"/>
</dbReference>
<dbReference type="EMBL" id="SHAG01000015">
    <property type="protein sequence ID" value="RZO76234.1"/>
    <property type="molecule type" value="Genomic_DNA"/>
</dbReference>
<sequence length="112" mass="12468">MVRVYSTEHGEHCKECSHPSTRCICANLKNIEQEANVYLERQIKGRRGKPVVIISGLPHDRPGLKKIARKLKSKCGVGGAVDRNTIIIQGDKRDLLKQQLESMGYKVKISGG</sequence>
<dbReference type="InterPro" id="IPR001950">
    <property type="entry name" value="SUI1"/>
</dbReference>
<organism evidence="4 5">
    <name type="scientific">OM182 bacterium</name>
    <dbReference type="NCBI Taxonomy" id="2510334"/>
    <lineage>
        <taxon>Bacteria</taxon>
        <taxon>Pseudomonadati</taxon>
        <taxon>Pseudomonadota</taxon>
        <taxon>Gammaproteobacteria</taxon>
        <taxon>OMG group</taxon>
        <taxon>OM182 clade</taxon>
    </lineage>
</organism>
<evidence type="ECO:0000259" key="3">
    <source>
        <dbReference type="PROSITE" id="PS50296"/>
    </source>
</evidence>
<dbReference type="CDD" id="cd11567">
    <property type="entry name" value="YciH_like"/>
    <property type="match status" value="1"/>
</dbReference>
<dbReference type="PROSITE" id="PS50296">
    <property type="entry name" value="SUI1"/>
    <property type="match status" value="1"/>
</dbReference>
<evidence type="ECO:0000313" key="5">
    <source>
        <dbReference type="Proteomes" id="UP000316199"/>
    </source>
</evidence>
<evidence type="ECO:0000256" key="2">
    <source>
        <dbReference type="ARBA" id="ARBA00022917"/>
    </source>
</evidence>
<dbReference type="GO" id="GO:0006417">
    <property type="term" value="P:regulation of translation"/>
    <property type="evidence" value="ECO:0007669"/>
    <property type="project" value="UniProtKB-KW"/>
</dbReference>
<feature type="domain" description="SUI1" evidence="3">
    <location>
        <begin position="38"/>
        <end position="104"/>
    </location>
</feature>
<gene>
    <name evidence="4" type="ORF">EVA68_04875</name>
</gene>
<name>A0A520S1A0_9GAMM</name>
<dbReference type="InterPro" id="IPR005872">
    <property type="entry name" value="SUI1_arc_bac"/>
</dbReference>
<protein>
    <submittedName>
        <fullName evidence="4">Stress response translation initiation inhibitor YciH</fullName>
    </submittedName>
</protein>
<evidence type="ECO:0000313" key="4">
    <source>
        <dbReference type="EMBL" id="RZO76234.1"/>
    </source>
</evidence>
<reference evidence="4 5" key="1">
    <citation type="submission" date="2019-02" db="EMBL/GenBank/DDBJ databases">
        <title>Prokaryotic population dynamics and viral predation in marine succession experiment using metagenomics: the confinement effect.</title>
        <authorList>
            <person name="Haro-Moreno J.M."/>
            <person name="Rodriguez-Valera F."/>
            <person name="Lopez-Perez M."/>
        </authorList>
    </citation>
    <scope>NUCLEOTIDE SEQUENCE [LARGE SCALE GENOMIC DNA]</scope>
    <source>
        <strain evidence="4">MED-G157</strain>
    </source>
</reference>
<dbReference type="InterPro" id="IPR036877">
    <property type="entry name" value="SUI1_dom_sf"/>
</dbReference>
<comment type="caution">
    <text evidence="4">The sequence shown here is derived from an EMBL/GenBank/DDBJ whole genome shotgun (WGS) entry which is preliminary data.</text>
</comment>
<proteinExistence type="predicted"/>